<keyword evidence="3" id="KW-0227">DNA damage</keyword>
<comment type="subcellular location">
    <subcellularLocation>
        <location evidence="1">Nucleus</location>
    </subcellularLocation>
</comment>
<evidence type="ECO:0000256" key="2">
    <source>
        <dbReference type="ARBA" id="ARBA00022741"/>
    </source>
</evidence>
<dbReference type="GO" id="GO:0033065">
    <property type="term" value="C:Rad51C-XRCC3 complex"/>
    <property type="evidence" value="ECO:0007669"/>
    <property type="project" value="TreeGrafter"/>
</dbReference>
<evidence type="ECO:0000256" key="4">
    <source>
        <dbReference type="ARBA" id="ARBA00022840"/>
    </source>
</evidence>
<dbReference type="GO" id="GO:0033063">
    <property type="term" value="C:Rad51B-Rad51C-Rad51D-XRCC2 complex"/>
    <property type="evidence" value="ECO:0007669"/>
    <property type="project" value="TreeGrafter"/>
</dbReference>
<dbReference type="PANTHER" id="PTHR46239:SF1">
    <property type="entry name" value="DNA REPAIR PROTEIN RAD51 HOMOLOG 3"/>
    <property type="match status" value="1"/>
</dbReference>
<evidence type="ECO:0000256" key="1">
    <source>
        <dbReference type="ARBA" id="ARBA00004123"/>
    </source>
</evidence>
<dbReference type="Proteomes" id="UP001153365">
    <property type="component" value="Unassembled WGS sequence"/>
</dbReference>
<proteinExistence type="predicted"/>
<evidence type="ECO:0008006" key="9">
    <source>
        <dbReference type="Google" id="ProtNLM"/>
    </source>
</evidence>
<organism evidence="7 8">
    <name type="scientific">Phakopsora pachyrhizi</name>
    <name type="common">Asian soybean rust disease fungus</name>
    <dbReference type="NCBI Taxonomy" id="170000"/>
    <lineage>
        <taxon>Eukaryota</taxon>
        <taxon>Fungi</taxon>
        <taxon>Dikarya</taxon>
        <taxon>Basidiomycota</taxon>
        <taxon>Pucciniomycotina</taxon>
        <taxon>Pucciniomycetes</taxon>
        <taxon>Pucciniales</taxon>
        <taxon>Phakopsoraceae</taxon>
        <taxon>Phakopsora</taxon>
    </lineage>
</organism>
<accession>A0AAV0BFS6</accession>
<keyword evidence="2" id="KW-0547">Nucleotide-binding</keyword>
<dbReference type="GO" id="GO:0005524">
    <property type="term" value="F:ATP binding"/>
    <property type="evidence" value="ECO:0007669"/>
    <property type="project" value="UniProtKB-KW"/>
</dbReference>
<dbReference type="SUPFAM" id="SSF52540">
    <property type="entry name" value="P-loop containing nucleoside triphosphate hydrolases"/>
    <property type="match status" value="1"/>
</dbReference>
<evidence type="ECO:0000313" key="7">
    <source>
        <dbReference type="EMBL" id="CAH7685261.1"/>
    </source>
</evidence>
<dbReference type="InterPro" id="IPR052093">
    <property type="entry name" value="HR_Repair_Mediator"/>
</dbReference>
<dbReference type="GO" id="GO:0007131">
    <property type="term" value="P:reciprocal meiotic recombination"/>
    <property type="evidence" value="ECO:0007669"/>
    <property type="project" value="TreeGrafter"/>
</dbReference>
<reference evidence="7" key="1">
    <citation type="submission" date="2022-06" db="EMBL/GenBank/DDBJ databases">
        <authorList>
            <consortium name="SYNGENTA / RWTH Aachen University"/>
        </authorList>
    </citation>
    <scope>NUCLEOTIDE SEQUENCE</scope>
</reference>
<evidence type="ECO:0000256" key="5">
    <source>
        <dbReference type="ARBA" id="ARBA00023204"/>
    </source>
</evidence>
<evidence type="ECO:0000256" key="6">
    <source>
        <dbReference type="ARBA" id="ARBA00023242"/>
    </source>
</evidence>
<dbReference type="GO" id="GO:0000707">
    <property type="term" value="P:meiotic DNA recombinase assembly"/>
    <property type="evidence" value="ECO:0007669"/>
    <property type="project" value="TreeGrafter"/>
</dbReference>
<keyword evidence="8" id="KW-1185">Reference proteome</keyword>
<dbReference type="InterPro" id="IPR027417">
    <property type="entry name" value="P-loop_NTPase"/>
</dbReference>
<dbReference type="AlphaFoldDB" id="A0AAV0BFS6"/>
<keyword evidence="6" id="KW-0539">Nucleus</keyword>
<evidence type="ECO:0000256" key="3">
    <source>
        <dbReference type="ARBA" id="ARBA00022763"/>
    </source>
</evidence>
<protein>
    <recommendedName>
        <fullName evidence="9">DNA recombination and repair protein Rad51-like C-terminal domain-containing protein</fullName>
    </recommendedName>
</protein>
<feature type="non-terminal residue" evidence="7">
    <location>
        <position position="1"/>
    </location>
</feature>
<dbReference type="PANTHER" id="PTHR46239">
    <property type="entry name" value="DNA REPAIR PROTEIN RAD51 HOMOLOG 3 RAD51C"/>
    <property type="match status" value="1"/>
</dbReference>
<evidence type="ECO:0000313" key="8">
    <source>
        <dbReference type="Proteomes" id="UP001153365"/>
    </source>
</evidence>
<name>A0AAV0BFS6_PHAPC</name>
<keyword evidence="4" id="KW-0067">ATP-binding</keyword>
<sequence length="289" mass="32055">DLKPSISGLDLLNSIRRHPPFETGHSRLDHCLWNGSIKQSSPSFASTQAVPPKLFGLSRRQHLQIEGPPGAGKTKLALGLAIRGRAASVSYGDERLDNVVEVLFIVRSLIQSEYSDSSVPNLIDKILSGVHLVRITSSAELGFFFKNLPRWLERNNKVKLIVLDSITAHTRYVSMSINDRSIIASIVRDGLMIASSRYSCAIVVTTQLTTKLSGRGAILITPDFQSNAWSTTKMWRTVLAYNQDGSRRAVVAVNDRSNQLFKFEPITFEIDSIGIYDPESLIQNTQNTN</sequence>
<dbReference type="Gene3D" id="3.40.50.300">
    <property type="entry name" value="P-loop containing nucleotide triphosphate hydrolases"/>
    <property type="match status" value="1"/>
</dbReference>
<keyword evidence="5" id="KW-0234">DNA repair</keyword>
<dbReference type="GO" id="GO:0005657">
    <property type="term" value="C:replication fork"/>
    <property type="evidence" value="ECO:0007669"/>
    <property type="project" value="TreeGrafter"/>
</dbReference>
<gene>
    <name evidence="7" type="ORF">PPACK8108_LOCUS19752</name>
</gene>
<dbReference type="GO" id="GO:0000400">
    <property type="term" value="F:four-way junction DNA binding"/>
    <property type="evidence" value="ECO:0007669"/>
    <property type="project" value="TreeGrafter"/>
</dbReference>
<dbReference type="GO" id="GO:0008821">
    <property type="term" value="F:crossover junction DNA endonuclease activity"/>
    <property type="evidence" value="ECO:0007669"/>
    <property type="project" value="TreeGrafter"/>
</dbReference>
<comment type="caution">
    <text evidence="7">The sequence shown here is derived from an EMBL/GenBank/DDBJ whole genome shotgun (WGS) entry which is preliminary data.</text>
</comment>
<dbReference type="EMBL" id="CALTRL010005717">
    <property type="protein sequence ID" value="CAH7685261.1"/>
    <property type="molecule type" value="Genomic_DNA"/>
</dbReference>